<accession>A0A847R736</accession>
<dbReference type="EMBL" id="JABAIA010000001">
    <property type="protein sequence ID" value="NLR62929.1"/>
    <property type="molecule type" value="Genomic_DNA"/>
</dbReference>
<keyword evidence="1" id="KW-0732">Signal</keyword>
<gene>
    <name evidence="2" type="ORF">HGH92_01300</name>
</gene>
<evidence type="ECO:0000256" key="1">
    <source>
        <dbReference type="SAM" id="SignalP"/>
    </source>
</evidence>
<keyword evidence="3" id="KW-1185">Reference proteome</keyword>
<protein>
    <submittedName>
        <fullName evidence="2">Uncharacterized protein</fullName>
    </submittedName>
</protein>
<proteinExistence type="predicted"/>
<dbReference type="RefSeq" id="WP_168868964.1">
    <property type="nucleotide sequence ID" value="NZ_JABAIA010000001.1"/>
</dbReference>
<evidence type="ECO:0000313" key="2">
    <source>
        <dbReference type="EMBL" id="NLR62929.1"/>
    </source>
</evidence>
<comment type="caution">
    <text evidence="2">The sequence shown here is derived from an EMBL/GenBank/DDBJ whole genome shotgun (WGS) entry which is preliminary data.</text>
</comment>
<evidence type="ECO:0000313" key="3">
    <source>
        <dbReference type="Proteomes" id="UP000570474"/>
    </source>
</evidence>
<organism evidence="2 3">
    <name type="scientific">Chitinophaga varians</name>
    <dbReference type="NCBI Taxonomy" id="2202339"/>
    <lineage>
        <taxon>Bacteria</taxon>
        <taxon>Pseudomonadati</taxon>
        <taxon>Bacteroidota</taxon>
        <taxon>Chitinophagia</taxon>
        <taxon>Chitinophagales</taxon>
        <taxon>Chitinophagaceae</taxon>
        <taxon>Chitinophaga</taxon>
    </lineage>
</organism>
<sequence>MKYLLLLFLLPFTVLAQSKGPNQPLSIPKSYKKVAEATGDLDKDGKDEQVMIYDTEPDKEDNFKRILYICRVTDGGLSLWRQKVLAVLPAHSMPQYTEVKDLAINRNTIVLKQEEYPGGRNLTQYTHIFRFQQNDWYLIGSRVAMNTNCWGAQIFEINFSTGDVVVSVVPDGGCDEENSTQPKKSRQQYKHTFTTLPLLDKFELGENQLHIPGCKETIYY</sequence>
<feature type="chain" id="PRO_5032885336" evidence="1">
    <location>
        <begin position="17"/>
        <end position="220"/>
    </location>
</feature>
<dbReference type="Proteomes" id="UP000570474">
    <property type="component" value="Unassembled WGS sequence"/>
</dbReference>
<dbReference type="AlphaFoldDB" id="A0A847R736"/>
<name>A0A847R736_9BACT</name>
<reference evidence="2 3" key="1">
    <citation type="submission" date="2020-04" db="EMBL/GenBank/DDBJ databases">
        <authorList>
            <person name="Yin C."/>
        </authorList>
    </citation>
    <scope>NUCLEOTIDE SEQUENCE [LARGE SCALE GENOMIC DNA]</scope>
    <source>
        <strain evidence="2 3">Ae27</strain>
    </source>
</reference>
<feature type="signal peptide" evidence="1">
    <location>
        <begin position="1"/>
        <end position="16"/>
    </location>
</feature>